<evidence type="ECO:0000313" key="1">
    <source>
        <dbReference type="EMBL" id="MFC5831409.1"/>
    </source>
</evidence>
<accession>A0ABW1D0S7</accession>
<dbReference type="RefSeq" id="WP_379520890.1">
    <property type="nucleotide sequence ID" value="NZ_JBHSPA010000063.1"/>
</dbReference>
<dbReference type="EMBL" id="JBHSPA010000063">
    <property type="protein sequence ID" value="MFC5831409.1"/>
    <property type="molecule type" value="Genomic_DNA"/>
</dbReference>
<organism evidence="1 2">
    <name type="scientific">Nonomuraea insulae</name>
    <dbReference type="NCBI Taxonomy" id="1616787"/>
    <lineage>
        <taxon>Bacteria</taxon>
        <taxon>Bacillati</taxon>
        <taxon>Actinomycetota</taxon>
        <taxon>Actinomycetes</taxon>
        <taxon>Streptosporangiales</taxon>
        <taxon>Streptosporangiaceae</taxon>
        <taxon>Nonomuraea</taxon>
    </lineage>
</organism>
<gene>
    <name evidence="1" type="ORF">ACFPZ3_46815</name>
</gene>
<evidence type="ECO:0008006" key="3">
    <source>
        <dbReference type="Google" id="ProtNLM"/>
    </source>
</evidence>
<name>A0ABW1D0S7_9ACTN</name>
<dbReference type="Proteomes" id="UP001596058">
    <property type="component" value="Unassembled WGS sequence"/>
</dbReference>
<comment type="caution">
    <text evidence="1">The sequence shown here is derived from an EMBL/GenBank/DDBJ whole genome shotgun (WGS) entry which is preliminary data.</text>
</comment>
<proteinExistence type="predicted"/>
<evidence type="ECO:0000313" key="2">
    <source>
        <dbReference type="Proteomes" id="UP001596058"/>
    </source>
</evidence>
<protein>
    <recommendedName>
        <fullName evidence="3">Secreted protein</fullName>
    </recommendedName>
</protein>
<sequence>MDFWVVVVRGTTGAVVQRELVGVSEVLRLAAVVLCGFGLGSGSGAFRRGWRLRGFGAFRSGRFRGLRGFGAESSLAVVSGQKGRSRVGEWPRS</sequence>
<keyword evidence="2" id="KW-1185">Reference proteome</keyword>
<reference evidence="2" key="1">
    <citation type="journal article" date="2019" name="Int. J. Syst. Evol. Microbiol.">
        <title>The Global Catalogue of Microorganisms (GCM) 10K type strain sequencing project: providing services to taxonomists for standard genome sequencing and annotation.</title>
        <authorList>
            <consortium name="The Broad Institute Genomics Platform"/>
            <consortium name="The Broad Institute Genome Sequencing Center for Infectious Disease"/>
            <person name="Wu L."/>
            <person name="Ma J."/>
        </authorList>
    </citation>
    <scope>NUCLEOTIDE SEQUENCE [LARGE SCALE GENOMIC DNA]</scope>
    <source>
        <strain evidence="2">CCUG 53903</strain>
    </source>
</reference>